<evidence type="ECO:0000313" key="2">
    <source>
        <dbReference type="EMBL" id="CDW43649.1"/>
    </source>
</evidence>
<keyword evidence="1" id="KW-0472">Membrane</keyword>
<keyword evidence="1" id="KW-1133">Transmembrane helix</keyword>
<feature type="transmembrane region" description="Helical" evidence="1">
    <location>
        <begin position="27"/>
        <end position="48"/>
    </location>
</feature>
<accession>A0A0K2UZF2</accession>
<organism evidence="2">
    <name type="scientific">Lepeophtheirus salmonis</name>
    <name type="common">Salmon louse</name>
    <name type="synonym">Caligus salmonis</name>
    <dbReference type="NCBI Taxonomy" id="72036"/>
    <lineage>
        <taxon>Eukaryota</taxon>
        <taxon>Metazoa</taxon>
        <taxon>Ecdysozoa</taxon>
        <taxon>Arthropoda</taxon>
        <taxon>Crustacea</taxon>
        <taxon>Multicrustacea</taxon>
        <taxon>Hexanauplia</taxon>
        <taxon>Copepoda</taxon>
        <taxon>Siphonostomatoida</taxon>
        <taxon>Caligidae</taxon>
        <taxon>Lepeophtheirus</taxon>
    </lineage>
</organism>
<name>A0A0K2UZF2_LEPSM</name>
<protein>
    <submittedName>
        <fullName evidence="2">Uncharacterized protein</fullName>
    </submittedName>
</protein>
<sequence>MIHLCSFSVQNKLNCTRCMILRLSQPHLMLSFLCPLFTIEILFTYNIFGSPFHSHFFSLLHFIEENLS</sequence>
<proteinExistence type="predicted"/>
<keyword evidence="1" id="KW-0812">Transmembrane</keyword>
<reference evidence="2" key="1">
    <citation type="submission" date="2014-05" db="EMBL/GenBank/DDBJ databases">
        <authorList>
            <person name="Chronopoulou M."/>
        </authorList>
    </citation>
    <scope>NUCLEOTIDE SEQUENCE</scope>
    <source>
        <tissue evidence="2">Whole organism</tissue>
    </source>
</reference>
<dbReference type="AlphaFoldDB" id="A0A0K2UZF2"/>
<evidence type="ECO:0000256" key="1">
    <source>
        <dbReference type="SAM" id="Phobius"/>
    </source>
</evidence>
<dbReference type="EMBL" id="HACA01026288">
    <property type="protein sequence ID" value="CDW43649.1"/>
    <property type="molecule type" value="Transcribed_RNA"/>
</dbReference>